<reference evidence="2 3" key="1">
    <citation type="submission" date="2007-08" db="EMBL/GenBank/DDBJ databases">
        <title>Complete sequence of Roseiflexus castenholzii DSM 13941.</title>
        <authorList>
            <consortium name="US DOE Joint Genome Institute"/>
            <person name="Copeland A."/>
            <person name="Lucas S."/>
            <person name="Lapidus A."/>
            <person name="Barry K."/>
            <person name="Glavina del Rio T."/>
            <person name="Dalin E."/>
            <person name="Tice H."/>
            <person name="Pitluck S."/>
            <person name="Thompson L.S."/>
            <person name="Brettin T."/>
            <person name="Bruce D."/>
            <person name="Detter J.C."/>
            <person name="Han C."/>
            <person name="Tapia R."/>
            <person name="Schmutz J."/>
            <person name="Larimer F."/>
            <person name="Land M."/>
            <person name="Hauser L."/>
            <person name="Kyrpides N."/>
            <person name="Mikhailova N."/>
            <person name="Bryant D.A."/>
            <person name="Hanada S."/>
            <person name="Tsukatani Y."/>
            <person name="Richardson P."/>
        </authorList>
    </citation>
    <scope>NUCLEOTIDE SEQUENCE [LARGE SCALE GENOMIC DNA]</scope>
    <source>
        <strain evidence="3">DSM 13941 / HLO8</strain>
    </source>
</reference>
<keyword evidence="1" id="KW-0472">Membrane</keyword>
<dbReference type="InterPro" id="IPR018650">
    <property type="entry name" value="STSV1_Orf64"/>
</dbReference>
<gene>
    <name evidence="2" type="ordered locus">Rcas_3886</name>
</gene>
<protein>
    <submittedName>
        <fullName evidence="2">Membrane protein-like protein</fullName>
    </submittedName>
</protein>
<sequence>MSRHESLRGSSGKARVLHNLGCDINVAARKPSWIVWQGTSFAHMTQALASQRERSNTWIAHMLTAIERQASLALAAFIMLYVAVLFFGLTFKYFSWAQGYDQIDYQQSIWNTTQGRFLEISHYRHTDHLWGMDFIPAILLIVPFYALFPSALTLNFFQALFMALGALPIYGIARDRFDGSRLAGLGWALVYLLYPSLWFVTMSAPWQPRTLAIPALLGAFFFLQRATFQRAGIREWGAYLGLLALALTTRTDVSLVVVSFGILAALWRVGWRWALPPLMMGLAWFYLSTNVIVPSFYLPDYQVREGEIGAVTEGDYTEVWPGKSPQLAYYSHLGDSAGAILWTIVSRPIDVLRLMFTPDKLVYLALMLLPLALLPLLAPDVAILAAPPLAMNLLSLRPFQITVREQYQALVIPGLILAAIIGAARVWSWWQARSERTRGAHVSGIQERRTRSRPAAMFMIGAIGIAAVTNLAYRNPVATTVLYRESPERLAAMERLAALIPPDAPLGVTSFLAPRMMPRRFIYYVPPDESFPPLERAEYLFIDMRAAALHTERDRDFIQRLRESRRWQVIAEEEDLLVLRQAHQAP</sequence>
<feature type="transmembrane region" description="Helical" evidence="1">
    <location>
        <begin position="455"/>
        <end position="473"/>
    </location>
</feature>
<organism evidence="2 3">
    <name type="scientific">Roseiflexus castenholzii (strain DSM 13941 / HLO8)</name>
    <dbReference type="NCBI Taxonomy" id="383372"/>
    <lineage>
        <taxon>Bacteria</taxon>
        <taxon>Bacillati</taxon>
        <taxon>Chloroflexota</taxon>
        <taxon>Chloroflexia</taxon>
        <taxon>Chloroflexales</taxon>
        <taxon>Roseiflexineae</taxon>
        <taxon>Roseiflexaceae</taxon>
        <taxon>Roseiflexus</taxon>
    </lineage>
</organism>
<feature type="transmembrane region" description="Helical" evidence="1">
    <location>
        <begin position="72"/>
        <end position="94"/>
    </location>
</feature>
<keyword evidence="1" id="KW-0812">Transmembrane</keyword>
<feature type="transmembrane region" description="Helical" evidence="1">
    <location>
        <begin position="129"/>
        <end position="148"/>
    </location>
</feature>
<dbReference type="Pfam" id="PF09852">
    <property type="entry name" value="DUF2079"/>
    <property type="match status" value="1"/>
</dbReference>
<dbReference type="eggNOG" id="COG3463">
    <property type="taxonomic scope" value="Bacteria"/>
</dbReference>
<proteinExistence type="predicted"/>
<dbReference type="Proteomes" id="UP000000263">
    <property type="component" value="Chromosome"/>
</dbReference>
<feature type="transmembrane region" description="Helical" evidence="1">
    <location>
        <begin position="361"/>
        <end position="386"/>
    </location>
</feature>
<accession>A7NQS6</accession>
<feature type="transmembrane region" description="Helical" evidence="1">
    <location>
        <begin position="278"/>
        <end position="298"/>
    </location>
</feature>
<keyword evidence="1" id="KW-1133">Transmembrane helix</keyword>
<dbReference type="STRING" id="383372.Rcas_3886"/>
<evidence type="ECO:0000313" key="3">
    <source>
        <dbReference type="Proteomes" id="UP000000263"/>
    </source>
</evidence>
<evidence type="ECO:0000256" key="1">
    <source>
        <dbReference type="SAM" id="Phobius"/>
    </source>
</evidence>
<name>A7NQS6_ROSCS</name>
<keyword evidence="3" id="KW-1185">Reference proteome</keyword>
<dbReference type="OrthoDB" id="5240834at2"/>
<feature type="transmembrane region" description="Helical" evidence="1">
    <location>
        <begin position="185"/>
        <end position="205"/>
    </location>
</feature>
<feature type="transmembrane region" description="Helical" evidence="1">
    <location>
        <begin position="240"/>
        <end position="266"/>
    </location>
</feature>
<dbReference type="KEGG" id="rca:Rcas_3886"/>
<dbReference type="EMBL" id="CP000804">
    <property type="protein sequence ID" value="ABU59922.1"/>
    <property type="molecule type" value="Genomic_DNA"/>
</dbReference>
<evidence type="ECO:0000313" key="2">
    <source>
        <dbReference type="EMBL" id="ABU59922.1"/>
    </source>
</evidence>
<dbReference type="AlphaFoldDB" id="A7NQS6"/>
<dbReference type="HOGENOM" id="CLU_470804_0_0_0"/>
<feature type="transmembrane region" description="Helical" evidence="1">
    <location>
        <begin position="211"/>
        <end position="228"/>
    </location>
</feature>
<feature type="transmembrane region" description="Helical" evidence="1">
    <location>
        <begin position="406"/>
        <end position="428"/>
    </location>
</feature>